<comment type="caution">
    <text evidence="2">The sequence shown here is derived from an EMBL/GenBank/DDBJ whole genome shotgun (WGS) entry which is preliminary data.</text>
</comment>
<dbReference type="InParanoid" id="A0A2P5I6M6"/>
<proteinExistence type="predicted"/>
<sequence length="122" mass="13057">MQQKAVRKNMHKPQLSQHSSIPQFLLGNQNPEIIKHQSVLECLPDVESFLHSPPGTKYKTPSRLQELQRCPADALARVRSLDVEASLGDAAAGMCAVDGGWAGKRTGAVFALGQQVGGGALL</sequence>
<dbReference type="AlphaFoldDB" id="A0A2P5I6M6"/>
<evidence type="ECO:0000256" key="1">
    <source>
        <dbReference type="SAM" id="MobiDB-lite"/>
    </source>
</evidence>
<evidence type="ECO:0000313" key="2">
    <source>
        <dbReference type="EMBL" id="POS78161.1"/>
    </source>
</evidence>
<evidence type="ECO:0000313" key="3">
    <source>
        <dbReference type="Proteomes" id="UP000094444"/>
    </source>
</evidence>
<reference evidence="2" key="1">
    <citation type="submission" date="2017-09" db="EMBL/GenBank/DDBJ databases">
        <title>Polyketide synthases of a Diaporthe helianthi virulent isolate.</title>
        <authorList>
            <person name="Baroncelli R."/>
        </authorList>
    </citation>
    <scope>NUCLEOTIDE SEQUENCE [LARGE SCALE GENOMIC DNA]</scope>
    <source>
        <strain evidence="2">7/96</strain>
    </source>
</reference>
<dbReference type="EMBL" id="MAVT02000208">
    <property type="protein sequence ID" value="POS78161.1"/>
    <property type="molecule type" value="Genomic_DNA"/>
</dbReference>
<feature type="compositionally biased region" description="Basic residues" evidence="1">
    <location>
        <begin position="1"/>
        <end position="11"/>
    </location>
</feature>
<keyword evidence="3" id="KW-1185">Reference proteome</keyword>
<protein>
    <submittedName>
        <fullName evidence="2">Uncharacterized protein</fullName>
    </submittedName>
</protein>
<gene>
    <name evidence="2" type="ORF">DHEL01_v203443</name>
</gene>
<name>A0A2P5I6M6_DIAHE</name>
<dbReference type="OrthoDB" id="3636801at2759"/>
<feature type="region of interest" description="Disordered" evidence="1">
    <location>
        <begin position="1"/>
        <end position="21"/>
    </location>
</feature>
<accession>A0A2P5I6M6</accession>
<organism evidence="2 3">
    <name type="scientific">Diaporthe helianthi</name>
    <dbReference type="NCBI Taxonomy" id="158607"/>
    <lineage>
        <taxon>Eukaryota</taxon>
        <taxon>Fungi</taxon>
        <taxon>Dikarya</taxon>
        <taxon>Ascomycota</taxon>
        <taxon>Pezizomycotina</taxon>
        <taxon>Sordariomycetes</taxon>
        <taxon>Sordariomycetidae</taxon>
        <taxon>Diaporthales</taxon>
        <taxon>Diaporthaceae</taxon>
        <taxon>Diaporthe</taxon>
    </lineage>
</organism>
<dbReference type="Proteomes" id="UP000094444">
    <property type="component" value="Unassembled WGS sequence"/>
</dbReference>